<proteinExistence type="predicted"/>
<dbReference type="FunFam" id="2.30.30.390:FF:000002">
    <property type="entry name" value="Clp protease adapter protein ClpF, chloroplastic"/>
    <property type="match status" value="1"/>
</dbReference>
<dbReference type="PANTHER" id="PTHR48439:SF1">
    <property type="entry name" value="HEMIMETHYLATED DNA-BINDING DOMAIN-CONTAINING PROTEIN"/>
    <property type="match status" value="1"/>
</dbReference>
<evidence type="ECO:0000313" key="3">
    <source>
        <dbReference type="EMBL" id="KAF3943492.1"/>
    </source>
</evidence>
<accession>A0A8J4Q637</accession>
<dbReference type="Pfam" id="PF02151">
    <property type="entry name" value="UVR"/>
    <property type="match status" value="1"/>
</dbReference>
<dbReference type="EMBL" id="JRKL02012898">
    <property type="protein sequence ID" value="KAF3943492.1"/>
    <property type="molecule type" value="Genomic_DNA"/>
</dbReference>
<keyword evidence="4" id="KW-1185">Reference proteome</keyword>
<dbReference type="OrthoDB" id="28868at2759"/>
<evidence type="ECO:0000256" key="1">
    <source>
        <dbReference type="SAM" id="MobiDB-lite"/>
    </source>
</evidence>
<feature type="compositionally biased region" description="Basic residues" evidence="1">
    <location>
        <begin position="11"/>
        <end position="20"/>
    </location>
</feature>
<sequence>MSNSIHSQYTQHKRSPPSARRRISLNQELNEIAFSSFSGDPHSDAAIIEQKGGKIKYWGLWINPFMEKAFQANEEGVEAGWLFKGGGQGLEASCERSESANEDILIFFFQLDLATRVQYALNLEQYEIAQQLRNKMTEVEAEVMRQQEAKRGSSSKSEAQDKAISIIRLRADLQSAIESEDYALAANLRDEISKLEAESLAASAKALAYENAQYSFRLGQKVRHKIFGYCAVICGMDPVCCESSSWREIAQVDKLSQGSSQPFYQVLVDVHADPNLLVAYVPEENLLALEKADTGRFDHPYISFLFYGMDSAGDFIPIKQLREKYNRPRYEVPMDPEDEEPHGDA</sequence>
<dbReference type="InterPro" id="IPR053189">
    <property type="entry name" value="Clp_protease_adapter_ClpF"/>
</dbReference>
<comment type="caution">
    <text evidence="3">The sequence shown here is derived from an EMBL/GenBank/DDBJ whole genome shotgun (WGS) entry which is preliminary data.</text>
</comment>
<dbReference type="PANTHER" id="PTHR48439">
    <property type="entry name" value="HEMIMETHYLATED DNA-BINDING DOMAIN-CONTAINING PROTEIN"/>
    <property type="match status" value="1"/>
</dbReference>
<dbReference type="AlphaFoldDB" id="A0A8J4Q637"/>
<feature type="region of interest" description="Disordered" evidence="1">
    <location>
        <begin position="1"/>
        <end position="20"/>
    </location>
</feature>
<dbReference type="SUPFAM" id="SSF141255">
    <property type="entry name" value="YccV-like"/>
    <property type="match status" value="1"/>
</dbReference>
<protein>
    <recommendedName>
        <fullName evidence="2">Hemimethylated DNA-binding domain-containing protein</fullName>
    </recommendedName>
</protein>
<dbReference type="InterPro" id="IPR011722">
    <property type="entry name" value="Hemimethylated_DNA-bd_dom"/>
</dbReference>
<dbReference type="GO" id="GO:0003677">
    <property type="term" value="F:DNA binding"/>
    <property type="evidence" value="ECO:0007669"/>
    <property type="project" value="InterPro"/>
</dbReference>
<gene>
    <name evidence="3" type="ORF">CMV_029959</name>
</gene>
<name>A0A8J4Q637_9ROSI</name>
<dbReference type="InterPro" id="IPR036623">
    <property type="entry name" value="Hemimethylated_DNA-bd_sf"/>
</dbReference>
<feature type="compositionally biased region" description="Polar residues" evidence="1">
    <location>
        <begin position="1"/>
        <end position="10"/>
    </location>
</feature>
<evidence type="ECO:0000259" key="2">
    <source>
        <dbReference type="SMART" id="SM00992"/>
    </source>
</evidence>
<reference evidence="3" key="1">
    <citation type="submission" date="2020-03" db="EMBL/GenBank/DDBJ databases">
        <title>Castanea mollissima Vanexum genome sequencing.</title>
        <authorList>
            <person name="Staton M."/>
        </authorList>
    </citation>
    <scope>NUCLEOTIDE SEQUENCE</scope>
    <source>
        <tissue evidence="3">Leaf</tissue>
    </source>
</reference>
<dbReference type="Proteomes" id="UP000737018">
    <property type="component" value="Unassembled WGS sequence"/>
</dbReference>
<dbReference type="InterPro" id="IPR001943">
    <property type="entry name" value="UVR_dom"/>
</dbReference>
<organism evidence="3 4">
    <name type="scientific">Castanea mollissima</name>
    <name type="common">Chinese chestnut</name>
    <dbReference type="NCBI Taxonomy" id="60419"/>
    <lineage>
        <taxon>Eukaryota</taxon>
        <taxon>Viridiplantae</taxon>
        <taxon>Streptophyta</taxon>
        <taxon>Embryophyta</taxon>
        <taxon>Tracheophyta</taxon>
        <taxon>Spermatophyta</taxon>
        <taxon>Magnoliopsida</taxon>
        <taxon>eudicotyledons</taxon>
        <taxon>Gunneridae</taxon>
        <taxon>Pentapetalae</taxon>
        <taxon>rosids</taxon>
        <taxon>fabids</taxon>
        <taxon>Fagales</taxon>
        <taxon>Fagaceae</taxon>
        <taxon>Castanea</taxon>
    </lineage>
</organism>
<feature type="domain" description="Hemimethylated DNA-binding" evidence="2">
    <location>
        <begin position="213"/>
        <end position="317"/>
    </location>
</feature>
<dbReference type="SMART" id="SM00992">
    <property type="entry name" value="YccV-like"/>
    <property type="match status" value="1"/>
</dbReference>
<dbReference type="Pfam" id="PF08755">
    <property type="entry name" value="YccV-like"/>
    <property type="match status" value="1"/>
</dbReference>
<dbReference type="NCBIfam" id="TIGR02097">
    <property type="entry name" value="yccV"/>
    <property type="match status" value="1"/>
</dbReference>
<evidence type="ECO:0000313" key="4">
    <source>
        <dbReference type="Proteomes" id="UP000737018"/>
    </source>
</evidence>
<dbReference type="Gene3D" id="2.30.30.390">
    <property type="entry name" value="Hemimethylated DNA-binding domain"/>
    <property type="match status" value="1"/>
</dbReference>